<dbReference type="AlphaFoldDB" id="A0A139WLI9"/>
<accession>A0A139WLI9</accession>
<dbReference type="InParanoid" id="A0A139WLI9"/>
<gene>
    <name evidence="1" type="primary">AUGUSTUS-3.0.2_32410</name>
    <name evidence="1" type="ORF">TcasGA2_TC032410</name>
</gene>
<dbReference type="Proteomes" id="UP000007266">
    <property type="component" value="Linkage group 3"/>
</dbReference>
<evidence type="ECO:0000313" key="2">
    <source>
        <dbReference type="Proteomes" id="UP000007266"/>
    </source>
</evidence>
<keyword evidence="2" id="KW-1185">Reference proteome</keyword>
<name>A0A139WLI9_TRICA</name>
<protein>
    <submittedName>
        <fullName evidence="1">Uncharacterized protein</fullName>
    </submittedName>
</protein>
<sequence>MTRQICMRLCYCPLPNEVCCTTLYLLDVHKEALMYAKLAI</sequence>
<reference evidence="1 2" key="1">
    <citation type="journal article" date="2008" name="Nature">
        <title>The genome of the model beetle and pest Tribolium castaneum.</title>
        <authorList>
            <consortium name="Tribolium Genome Sequencing Consortium"/>
            <person name="Richards S."/>
            <person name="Gibbs R.A."/>
            <person name="Weinstock G.M."/>
            <person name="Brown S.J."/>
            <person name="Denell R."/>
            <person name="Beeman R.W."/>
            <person name="Gibbs R."/>
            <person name="Beeman R.W."/>
            <person name="Brown S.J."/>
            <person name="Bucher G."/>
            <person name="Friedrich M."/>
            <person name="Grimmelikhuijzen C.J."/>
            <person name="Klingler M."/>
            <person name="Lorenzen M."/>
            <person name="Richards S."/>
            <person name="Roth S."/>
            <person name="Schroder R."/>
            <person name="Tautz D."/>
            <person name="Zdobnov E.M."/>
            <person name="Muzny D."/>
            <person name="Gibbs R.A."/>
            <person name="Weinstock G.M."/>
            <person name="Attaway T."/>
            <person name="Bell S."/>
            <person name="Buhay C.J."/>
            <person name="Chandrabose M.N."/>
            <person name="Chavez D."/>
            <person name="Clerk-Blankenburg K.P."/>
            <person name="Cree A."/>
            <person name="Dao M."/>
            <person name="Davis C."/>
            <person name="Chacko J."/>
            <person name="Dinh H."/>
            <person name="Dugan-Rocha S."/>
            <person name="Fowler G."/>
            <person name="Garner T.T."/>
            <person name="Garnes J."/>
            <person name="Gnirke A."/>
            <person name="Hawes A."/>
            <person name="Hernandez J."/>
            <person name="Hines S."/>
            <person name="Holder M."/>
            <person name="Hume J."/>
            <person name="Jhangiani S.N."/>
            <person name="Joshi V."/>
            <person name="Khan Z.M."/>
            <person name="Jackson L."/>
            <person name="Kovar C."/>
            <person name="Kowis A."/>
            <person name="Lee S."/>
            <person name="Lewis L.R."/>
            <person name="Margolis J."/>
            <person name="Morgan M."/>
            <person name="Nazareth L.V."/>
            <person name="Nguyen N."/>
            <person name="Okwuonu G."/>
            <person name="Parker D."/>
            <person name="Richards S."/>
            <person name="Ruiz S.J."/>
            <person name="Santibanez J."/>
            <person name="Savard J."/>
            <person name="Scherer S.E."/>
            <person name="Schneider B."/>
            <person name="Sodergren E."/>
            <person name="Tautz D."/>
            <person name="Vattahil S."/>
            <person name="Villasana D."/>
            <person name="White C.S."/>
            <person name="Wright R."/>
            <person name="Park Y."/>
            <person name="Beeman R.W."/>
            <person name="Lord J."/>
            <person name="Oppert B."/>
            <person name="Lorenzen M."/>
            <person name="Brown S."/>
            <person name="Wang L."/>
            <person name="Savard J."/>
            <person name="Tautz D."/>
            <person name="Richards S."/>
            <person name="Weinstock G."/>
            <person name="Gibbs R.A."/>
            <person name="Liu Y."/>
            <person name="Worley K."/>
            <person name="Weinstock G."/>
            <person name="Elsik C.G."/>
            <person name="Reese J.T."/>
            <person name="Elhaik E."/>
            <person name="Landan G."/>
            <person name="Graur D."/>
            <person name="Arensburger P."/>
            <person name="Atkinson P."/>
            <person name="Beeman R.W."/>
            <person name="Beidler J."/>
            <person name="Brown S.J."/>
            <person name="Demuth J.P."/>
            <person name="Drury D.W."/>
            <person name="Du Y.Z."/>
            <person name="Fujiwara H."/>
            <person name="Lorenzen M."/>
            <person name="Maselli V."/>
            <person name="Osanai M."/>
            <person name="Park Y."/>
            <person name="Robertson H.M."/>
            <person name="Tu Z."/>
            <person name="Wang J.J."/>
            <person name="Wang S."/>
            <person name="Richards S."/>
            <person name="Song H."/>
            <person name="Zhang L."/>
            <person name="Sodergren E."/>
            <person name="Werner D."/>
            <person name="Stanke M."/>
            <person name="Morgenstern B."/>
            <person name="Solovyev V."/>
            <person name="Kosarev P."/>
            <person name="Brown G."/>
            <person name="Chen H.C."/>
            <person name="Ermolaeva O."/>
            <person name="Hlavina W."/>
            <person name="Kapustin Y."/>
            <person name="Kiryutin B."/>
            <person name="Kitts P."/>
            <person name="Maglott D."/>
            <person name="Pruitt K."/>
            <person name="Sapojnikov V."/>
            <person name="Souvorov A."/>
            <person name="Mackey A.J."/>
            <person name="Waterhouse R.M."/>
            <person name="Wyder S."/>
            <person name="Zdobnov E.M."/>
            <person name="Zdobnov E.M."/>
            <person name="Wyder S."/>
            <person name="Kriventseva E.V."/>
            <person name="Kadowaki T."/>
            <person name="Bork P."/>
            <person name="Aranda M."/>
            <person name="Bao R."/>
            <person name="Beermann A."/>
            <person name="Berns N."/>
            <person name="Bolognesi R."/>
            <person name="Bonneton F."/>
            <person name="Bopp D."/>
            <person name="Brown S.J."/>
            <person name="Bucher G."/>
            <person name="Butts T."/>
            <person name="Chaumot A."/>
            <person name="Denell R.E."/>
            <person name="Ferrier D.E."/>
            <person name="Friedrich M."/>
            <person name="Gordon C.M."/>
            <person name="Jindra M."/>
            <person name="Klingler M."/>
            <person name="Lan Q."/>
            <person name="Lattorff H.M."/>
            <person name="Laudet V."/>
            <person name="von Levetsow C."/>
            <person name="Liu Z."/>
            <person name="Lutz R."/>
            <person name="Lynch J.A."/>
            <person name="da Fonseca R.N."/>
            <person name="Posnien N."/>
            <person name="Reuter R."/>
            <person name="Roth S."/>
            <person name="Savard J."/>
            <person name="Schinko J.B."/>
            <person name="Schmitt C."/>
            <person name="Schoppmeier M."/>
            <person name="Schroder R."/>
            <person name="Shippy T.D."/>
            <person name="Simonnet F."/>
            <person name="Marques-Souza H."/>
            <person name="Tautz D."/>
            <person name="Tomoyasu Y."/>
            <person name="Trauner J."/>
            <person name="Van der Zee M."/>
            <person name="Vervoort M."/>
            <person name="Wittkopp N."/>
            <person name="Wimmer E.A."/>
            <person name="Yang X."/>
            <person name="Jones A.K."/>
            <person name="Sattelle D.B."/>
            <person name="Ebert P.R."/>
            <person name="Nelson D."/>
            <person name="Scott J.G."/>
            <person name="Beeman R.W."/>
            <person name="Muthukrishnan S."/>
            <person name="Kramer K.J."/>
            <person name="Arakane Y."/>
            <person name="Beeman R.W."/>
            <person name="Zhu Q."/>
            <person name="Hogenkamp D."/>
            <person name="Dixit R."/>
            <person name="Oppert B."/>
            <person name="Jiang H."/>
            <person name="Zou Z."/>
            <person name="Marshall J."/>
            <person name="Elpidina E."/>
            <person name="Vinokurov K."/>
            <person name="Oppert C."/>
            <person name="Zou Z."/>
            <person name="Evans J."/>
            <person name="Lu Z."/>
            <person name="Zhao P."/>
            <person name="Sumathipala N."/>
            <person name="Altincicek B."/>
            <person name="Vilcinskas A."/>
            <person name="Williams M."/>
            <person name="Hultmark D."/>
            <person name="Hetru C."/>
            <person name="Jiang H."/>
            <person name="Grimmelikhuijzen C.J."/>
            <person name="Hauser F."/>
            <person name="Cazzamali G."/>
            <person name="Williamson M."/>
            <person name="Park Y."/>
            <person name="Li B."/>
            <person name="Tanaka Y."/>
            <person name="Predel R."/>
            <person name="Neupert S."/>
            <person name="Schachtner J."/>
            <person name="Verleyen P."/>
            <person name="Raible F."/>
            <person name="Bork P."/>
            <person name="Friedrich M."/>
            <person name="Walden K.K."/>
            <person name="Robertson H.M."/>
            <person name="Angeli S."/>
            <person name="Foret S."/>
            <person name="Bucher G."/>
            <person name="Schuetz S."/>
            <person name="Maleszka R."/>
            <person name="Wimmer E.A."/>
            <person name="Beeman R.W."/>
            <person name="Lorenzen M."/>
            <person name="Tomoyasu Y."/>
            <person name="Miller S.C."/>
            <person name="Grossmann D."/>
            <person name="Bucher G."/>
        </authorList>
    </citation>
    <scope>NUCLEOTIDE SEQUENCE [LARGE SCALE GENOMIC DNA]</scope>
    <source>
        <strain evidence="1 2">Georgia GA2</strain>
    </source>
</reference>
<organism evidence="1 2">
    <name type="scientific">Tribolium castaneum</name>
    <name type="common">Red flour beetle</name>
    <dbReference type="NCBI Taxonomy" id="7070"/>
    <lineage>
        <taxon>Eukaryota</taxon>
        <taxon>Metazoa</taxon>
        <taxon>Ecdysozoa</taxon>
        <taxon>Arthropoda</taxon>
        <taxon>Hexapoda</taxon>
        <taxon>Insecta</taxon>
        <taxon>Pterygota</taxon>
        <taxon>Neoptera</taxon>
        <taxon>Endopterygota</taxon>
        <taxon>Coleoptera</taxon>
        <taxon>Polyphaga</taxon>
        <taxon>Cucujiformia</taxon>
        <taxon>Tenebrionidae</taxon>
        <taxon>Tenebrionidae incertae sedis</taxon>
        <taxon>Tribolium</taxon>
    </lineage>
</organism>
<dbReference type="EMBL" id="KQ971321">
    <property type="protein sequence ID" value="KYB28695.1"/>
    <property type="molecule type" value="Genomic_DNA"/>
</dbReference>
<evidence type="ECO:0000313" key="1">
    <source>
        <dbReference type="EMBL" id="KYB28695.1"/>
    </source>
</evidence>
<proteinExistence type="predicted"/>
<reference evidence="1 2" key="2">
    <citation type="journal article" date="2010" name="Nucleic Acids Res.">
        <title>BeetleBase in 2010: revisions to provide comprehensive genomic information for Tribolium castaneum.</title>
        <authorList>
            <person name="Kim H.S."/>
            <person name="Murphy T."/>
            <person name="Xia J."/>
            <person name="Caragea D."/>
            <person name="Park Y."/>
            <person name="Beeman R.W."/>
            <person name="Lorenzen M.D."/>
            <person name="Butcher S."/>
            <person name="Manak J.R."/>
            <person name="Brown S.J."/>
        </authorList>
    </citation>
    <scope>GENOME REANNOTATION</scope>
    <source>
        <strain evidence="1 2">Georgia GA2</strain>
    </source>
</reference>